<evidence type="ECO:0000256" key="2">
    <source>
        <dbReference type="ARBA" id="ARBA00022771"/>
    </source>
</evidence>
<dbReference type="AlphaFoldDB" id="A0A8J2SFG6"/>
<dbReference type="InterPro" id="IPR053137">
    <property type="entry name" value="NLR-like"/>
</dbReference>
<dbReference type="PANTHER" id="PTHR46082">
    <property type="entry name" value="ATP/GTP-BINDING PROTEIN-RELATED"/>
    <property type="match status" value="1"/>
</dbReference>
<proteinExistence type="predicted"/>
<dbReference type="PROSITE" id="PS50865">
    <property type="entry name" value="ZF_MYND_2"/>
    <property type="match status" value="1"/>
</dbReference>
<dbReference type="Gene3D" id="6.10.140.2220">
    <property type="match status" value="1"/>
</dbReference>
<dbReference type="SUPFAM" id="SSF144232">
    <property type="entry name" value="HIT/MYND zinc finger-like"/>
    <property type="match status" value="1"/>
</dbReference>
<reference evidence="6" key="1">
    <citation type="submission" date="2021-11" db="EMBL/GenBank/DDBJ databases">
        <authorList>
            <consortium name="Genoscope - CEA"/>
            <person name="William W."/>
        </authorList>
    </citation>
    <scope>NUCLEOTIDE SEQUENCE</scope>
</reference>
<dbReference type="Proteomes" id="UP000789595">
    <property type="component" value="Unassembled WGS sequence"/>
</dbReference>
<dbReference type="OrthoDB" id="3034142at2759"/>
<sequence>MILTNCAACAAPLAHNAPRCIRCHTRYCNKTCQHDHWRRGHKQMCKKIHRGGNAEQYHADKKYKEAVAEAVEACAEDTKGQTCFICTQALHWKTKEGLVRGCACRGTAGFAHVSCLAEQAKILMDEAEENNLGEKARIERWMRWDFCGLCQQYYHGVVACALGWACWKTYVGRPEDSVRCLAMNLLGNGLHDAKHHEEALPVREAMLATIRRSGGIEVSILDAQNNLANTYGALGRFEEALRMRRDVYSGHLKLHCEEHQRTIMAANNYAMSLVKLERFQEAKSLLIKMMPVARRVLGEGHELTLKMRFNYARALYLDTDATLDDLREAVTTLECVARTYKRVFGKSHPEARRVQGGMEEARAKLAARDVVL</sequence>
<evidence type="ECO:0000313" key="7">
    <source>
        <dbReference type="Proteomes" id="UP000789595"/>
    </source>
</evidence>
<keyword evidence="1" id="KW-0479">Metal-binding</keyword>
<evidence type="ECO:0000256" key="3">
    <source>
        <dbReference type="ARBA" id="ARBA00022833"/>
    </source>
</evidence>
<dbReference type="Pfam" id="PF13424">
    <property type="entry name" value="TPR_12"/>
    <property type="match status" value="1"/>
</dbReference>
<dbReference type="SUPFAM" id="SSF48452">
    <property type="entry name" value="TPR-like"/>
    <property type="match status" value="1"/>
</dbReference>
<dbReference type="InterPro" id="IPR013083">
    <property type="entry name" value="Znf_RING/FYVE/PHD"/>
</dbReference>
<keyword evidence="3" id="KW-0862">Zinc</keyword>
<dbReference type="Pfam" id="PF12906">
    <property type="entry name" value="RINGv"/>
    <property type="match status" value="1"/>
</dbReference>
<dbReference type="InterPro" id="IPR011990">
    <property type="entry name" value="TPR-like_helical_dom_sf"/>
</dbReference>
<dbReference type="Pfam" id="PF13374">
    <property type="entry name" value="TPR_10"/>
    <property type="match status" value="1"/>
</dbReference>
<evidence type="ECO:0000256" key="1">
    <source>
        <dbReference type="ARBA" id="ARBA00022723"/>
    </source>
</evidence>
<dbReference type="PANTHER" id="PTHR46082:SF6">
    <property type="entry name" value="AAA+ ATPASE DOMAIN-CONTAINING PROTEIN-RELATED"/>
    <property type="match status" value="1"/>
</dbReference>
<evidence type="ECO:0000259" key="5">
    <source>
        <dbReference type="PROSITE" id="PS50865"/>
    </source>
</evidence>
<dbReference type="InterPro" id="IPR011016">
    <property type="entry name" value="Znf_RING-CH"/>
</dbReference>
<dbReference type="Gene3D" id="1.25.40.10">
    <property type="entry name" value="Tetratricopeptide repeat domain"/>
    <property type="match status" value="1"/>
</dbReference>
<dbReference type="InterPro" id="IPR002893">
    <property type="entry name" value="Znf_MYND"/>
</dbReference>
<gene>
    <name evidence="6" type="ORF">PECAL_1P31190</name>
</gene>
<dbReference type="EMBL" id="CAKKNE010000001">
    <property type="protein sequence ID" value="CAH0366616.1"/>
    <property type="molecule type" value="Genomic_DNA"/>
</dbReference>
<evidence type="ECO:0000256" key="4">
    <source>
        <dbReference type="PROSITE-ProRule" id="PRU00134"/>
    </source>
</evidence>
<organism evidence="6 7">
    <name type="scientific">Pelagomonas calceolata</name>
    <dbReference type="NCBI Taxonomy" id="35677"/>
    <lineage>
        <taxon>Eukaryota</taxon>
        <taxon>Sar</taxon>
        <taxon>Stramenopiles</taxon>
        <taxon>Ochrophyta</taxon>
        <taxon>Pelagophyceae</taxon>
        <taxon>Pelagomonadales</taxon>
        <taxon>Pelagomonadaceae</taxon>
        <taxon>Pelagomonas</taxon>
    </lineage>
</organism>
<protein>
    <recommendedName>
        <fullName evidence="5">MYND-type domain-containing protein</fullName>
    </recommendedName>
</protein>
<dbReference type="GO" id="GO:0008270">
    <property type="term" value="F:zinc ion binding"/>
    <property type="evidence" value="ECO:0007669"/>
    <property type="project" value="UniProtKB-KW"/>
</dbReference>
<name>A0A8J2SFG6_9STRA</name>
<keyword evidence="7" id="KW-1185">Reference proteome</keyword>
<dbReference type="Pfam" id="PF01753">
    <property type="entry name" value="zf-MYND"/>
    <property type="match status" value="1"/>
</dbReference>
<feature type="domain" description="MYND-type" evidence="5">
    <location>
        <begin position="6"/>
        <end position="45"/>
    </location>
</feature>
<dbReference type="Gene3D" id="3.30.40.10">
    <property type="entry name" value="Zinc/RING finger domain, C3HC4 (zinc finger)"/>
    <property type="match status" value="1"/>
</dbReference>
<comment type="caution">
    <text evidence="6">The sequence shown here is derived from an EMBL/GenBank/DDBJ whole genome shotgun (WGS) entry which is preliminary data.</text>
</comment>
<keyword evidence="2 4" id="KW-0863">Zinc-finger</keyword>
<evidence type="ECO:0000313" key="6">
    <source>
        <dbReference type="EMBL" id="CAH0366616.1"/>
    </source>
</evidence>
<accession>A0A8J2SFG6</accession>